<dbReference type="EMBL" id="VIGC01000005">
    <property type="protein sequence ID" value="TQE96950.1"/>
    <property type="molecule type" value="Genomic_DNA"/>
</dbReference>
<sequence length="307" mass="35490">MSELVELWERPKARRIYMIAGWHQWADAGAVSSGLPAYLIDHLDARQIGRLKPDGFYLFQIPGTHHLLRPEVHFQEGYSKQIEPRRNDFYYAGTEEQGLVIFLGEEPHMNVDDYADALFHAARELQVRRMAIVGGVYGAMPYDKDREISCTYSLPSMKAELEAYAVRFSNYHGGATIGSYLVDRAEQYQLEVFVFNAFVPVYDFGQSASLPIQGVRIENDYRAWYELMRRFNHMFGLGIDLSDLDRRSEELTASIEAKVEELDRTMPQLNVRAYLQKVASEFTERPFMPLDDVWEEGLSDLFEDLED</sequence>
<evidence type="ECO:0000313" key="1">
    <source>
        <dbReference type="EMBL" id="TQE96950.1"/>
    </source>
</evidence>
<dbReference type="AlphaFoldDB" id="A0A540VJK2"/>
<dbReference type="PANTHER" id="PTHR35610:SF3">
    <property type="entry name" value="PROTEASOME ASSEMBLY CHAPERONE FAMILY PROTEIN"/>
    <property type="match status" value="1"/>
</dbReference>
<dbReference type="OrthoDB" id="150941at2"/>
<reference evidence="1 2" key="1">
    <citation type="submission" date="2019-06" db="EMBL/GenBank/DDBJ databases">
        <title>Genome sequence of Litorilinea aerophila BAA-2444.</title>
        <authorList>
            <person name="Maclea K.S."/>
            <person name="Maurais E.G."/>
            <person name="Iannazzi L.C."/>
        </authorList>
    </citation>
    <scope>NUCLEOTIDE SEQUENCE [LARGE SCALE GENOMIC DNA]</scope>
    <source>
        <strain evidence="1 2">ATCC BAA-2444</strain>
    </source>
</reference>
<dbReference type="Pfam" id="PF09754">
    <property type="entry name" value="PAC2"/>
    <property type="match status" value="1"/>
</dbReference>
<dbReference type="PANTHER" id="PTHR35610">
    <property type="entry name" value="3-ISOPROPYLMALATE DEHYDRATASE-RELATED"/>
    <property type="match status" value="1"/>
</dbReference>
<keyword evidence="2" id="KW-1185">Reference proteome</keyword>
<dbReference type="InParanoid" id="A0A540VJK2"/>
<dbReference type="Gene3D" id="3.40.50.10900">
    <property type="entry name" value="PAC-like subunit"/>
    <property type="match status" value="1"/>
</dbReference>
<proteinExistence type="predicted"/>
<evidence type="ECO:0000313" key="2">
    <source>
        <dbReference type="Proteomes" id="UP000317371"/>
    </source>
</evidence>
<protein>
    <submittedName>
        <fullName evidence="1">PAC2 family protein</fullName>
    </submittedName>
</protein>
<name>A0A540VJK2_9CHLR</name>
<accession>A0A540VJK2</accession>
<gene>
    <name evidence="1" type="ORF">FKZ61_04735</name>
</gene>
<dbReference type="InterPro" id="IPR038389">
    <property type="entry name" value="PSMG2_sf"/>
</dbReference>
<dbReference type="Proteomes" id="UP000317371">
    <property type="component" value="Unassembled WGS sequence"/>
</dbReference>
<comment type="caution">
    <text evidence="1">The sequence shown here is derived from an EMBL/GenBank/DDBJ whole genome shotgun (WGS) entry which is preliminary data.</text>
</comment>
<dbReference type="RefSeq" id="WP_141608935.1">
    <property type="nucleotide sequence ID" value="NZ_VIGC02000005.1"/>
</dbReference>
<dbReference type="InterPro" id="IPR019151">
    <property type="entry name" value="Proteasome_assmbl_chaperone_2"/>
</dbReference>
<organism evidence="1 2">
    <name type="scientific">Litorilinea aerophila</name>
    <dbReference type="NCBI Taxonomy" id="1204385"/>
    <lineage>
        <taxon>Bacteria</taxon>
        <taxon>Bacillati</taxon>
        <taxon>Chloroflexota</taxon>
        <taxon>Caldilineae</taxon>
        <taxon>Caldilineales</taxon>
        <taxon>Caldilineaceae</taxon>
        <taxon>Litorilinea</taxon>
    </lineage>
</organism>
<dbReference type="SUPFAM" id="SSF159659">
    <property type="entry name" value="Cgl1923-like"/>
    <property type="match status" value="1"/>
</dbReference>